<organism evidence="1 2">
    <name type="scientific">Methylomonas koyamae</name>
    <dbReference type="NCBI Taxonomy" id="702114"/>
    <lineage>
        <taxon>Bacteria</taxon>
        <taxon>Pseudomonadati</taxon>
        <taxon>Pseudomonadota</taxon>
        <taxon>Gammaproteobacteria</taxon>
        <taxon>Methylococcales</taxon>
        <taxon>Methylococcaceae</taxon>
        <taxon>Methylomonas</taxon>
    </lineage>
</organism>
<accession>A0A177N333</accession>
<name>A0A177N333_9GAMM</name>
<dbReference type="Proteomes" id="UP000077857">
    <property type="component" value="Unassembled WGS sequence"/>
</dbReference>
<evidence type="ECO:0000313" key="2">
    <source>
        <dbReference type="Proteomes" id="UP000077857"/>
    </source>
</evidence>
<evidence type="ECO:0000313" key="1">
    <source>
        <dbReference type="EMBL" id="OAI12064.1"/>
    </source>
</evidence>
<dbReference type="EMBL" id="LUUJ01000113">
    <property type="protein sequence ID" value="OAI12064.1"/>
    <property type="molecule type" value="Genomic_DNA"/>
</dbReference>
<gene>
    <name evidence="1" type="ORF">A1507_19235</name>
</gene>
<protein>
    <submittedName>
        <fullName evidence="1">Uncharacterized protein</fullName>
    </submittedName>
</protein>
<proteinExistence type="predicted"/>
<comment type="caution">
    <text evidence="1">The sequence shown here is derived from an EMBL/GenBank/DDBJ whole genome shotgun (WGS) entry which is preliminary data.</text>
</comment>
<reference evidence="1 2" key="1">
    <citation type="submission" date="2016-03" db="EMBL/GenBank/DDBJ databases">
        <authorList>
            <person name="Ploux O."/>
        </authorList>
    </citation>
    <scope>NUCLEOTIDE SEQUENCE [LARGE SCALE GENOMIC DNA]</scope>
    <source>
        <strain evidence="1 2">R-45378</strain>
    </source>
</reference>
<sequence>MLIVDWQLDQAAGHDEVMTLAKVLLQQGAELVAVCPGWVDFSEQAFEYDSRLPVGQRWVQVREKIVIYRRRDRPDNALST</sequence>
<dbReference type="AlphaFoldDB" id="A0A177N333"/>